<dbReference type="STRING" id="314271.RB2654_15165"/>
<sequence length="45" mass="4893">MTTQDSLPPTPRARPYRAGLSALHESPPGDPEAAHRSRQDECVPP</sequence>
<proteinExistence type="predicted"/>
<evidence type="ECO:0000256" key="1">
    <source>
        <dbReference type="SAM" id="MobiDB-lite"/>
    </source>
</evidence>
<evidence type="ECO:0000313" key="2">
    <source>
        <dbReference type="EMBL" id="EAQ12637.1"/>
    </source>
</evidence>
<keyword evidence="3" id="KW-1185">Reference proteome</keyword>
<feature type="compositionally biased region" description="Basic and acidic residues" evidence="1">
    <location>
        <begin position="32"/>
        <end position="45"/>
    </location>
</feature>
<evidence type="ECO:0000313" key="3">
    <source>
        <dbReference type="Proteomes" id="UP000002931"/>
    </source>
</evidence>
<dbReference type="Proteomes" id="UP000002931">
    <property type="component" value="Unassembled WGS sequence"/>
</dbReference>
<dbReference type="EMBL" id="AAMT01000008">
    <property type="protein sequence ID" value="EAQ12637.1"/>
    <property type="molecule type" value="Genomic_DNA"/>
</dbReference>
<protein>
    <submittedName>
        <fullName evidence="2">Uncharacterized protein</fullName>
    </submittedName>
</protein>
<accession>A3VH82</accession>
<name>A3VH82_9RHOB</name>
<dbReference type="HOGENOM" id="CLU_3201779_0_0_5"/>
<comment type="caution">
    <text evidence="2">The sequence shown here is derived from an EMBL/GenBank/DDBJ whole genome shotgun (WGS) entry which is preliminary data.</text>
</comment>
<gene>
    <name evidence="2" type="ORF">RB2654_15165</name>
</gene>
<feature type="region of interest" description="Disordered" evidence="1">
    <location>
        <begin position="1"/>
        <end position="45"/>
    </location>
</feature>
<organism evidence="2 3">
    <name type="scientific">Maritimibacter alkaliphilus HTCC2654</name>
    <dbReference type="NCBI Taxonomy" id="314271"/>
    <lineage>
        <taxon>Bacteria</taxon>
        <taxon>Pseudomonadati</taxon>
        <taxon>Pseudomonadota</taxon>
        <taxon>Alphaproteobacteria</taxon>
        <taxon>Rhodobacterales</taxon>
        <taxon>Roseobacteraceae</taxon>
        <taxon>Maritimibacter</taxon>
    </lineage>
</organism>
<reference evidence="2 3" key="1">
    <citation type="journal article" date="2010" name="J. Bacteriol.">
        <title>Genome sequences of Pelagibaca bermudensis HTCC2601T and Maritimibacter alkaliphilus HTCC2654T, the type strains of two marine Roseobacter genera.</title>
        <authorList>
            <person name="Thrash J.C."/>
            <person name="Cho J.C."/>
            <person name="Ferriera S."/>
            <person name="Johnson J."/>
            <person name="Vergin K.L."/>
            <person name="Giovannoni S.J."/>
        </authorList>
    </citation>
    <scope>NUCLEOTIDE SEQUENCE [LARGE SCALE GENOMIC DNA]</scope>
    <source>
        <strain evidence="2 3">HTCC2654</strain>
    </source>
</reference>
<dbReference type="AlphaFoldDB" id="A3VH82"/>